<comment type="caution">
    <text evidence="2">The sequence shown here is derived from an EMBL/GenBank/DDBJ whole genome shotgun (WGS) entry which is preliminary data.</text>
</comment>
<feature type="compositionally biased region" description="Polar residues" evidence="1">
    <location>
        <begin position="74"/>
        <end position="83"/>
    </location>
</feature>
<proteinExistence type="predicted"/>
<feature type="region of interest" description="Disordered" evidence="1">
    <location>
        <begin position="44"/>
        <end position="83"/>
    </location>
</feature>
<evidence type="ECO:0000256" key="1">
    <source>
        <dbReference type="SAM" id="MobiDB-lite"/>
    </source>
</evidence>
<organism evidence="2 3">
    <name type="scientific">Pangasianodon hypophthalmus</name>
    <name type="common">Striped catfish</name>
    <name type="synonym">Helicophagus hypophthalmus</name>
    <dbReference type="NCBI Taxonomy" id="310915"/>
    <lineage>
        <taxon>Eukaryota</taxon>
        <taxon>Metazoa</taxon>
        <taxon>Chordata</taxon>
        <taxon>Craniata</taxon>
        <taxon>Vertebrata</taxon>
        <taxon>Euteleostomi</taxon>
        <taxon>Actinopterygii</taxon>
        <taxon>Neopterygii</taxon>
        <taxon>Teleostei</taxon>
        <taxon>Ostariophysi</taxon>
        <taxon>Siluriformes</taxon>
        <taxon>Pangasiidae</taxon>
        <taxon>Pangasianodon</taxon>
    </lineage>
</organism>
<reference evidence="2 3" key="1">
    <citation type="submission" date="2019-06" db="EMBL/GenBank/DDBJ databases">
        <title>A chromosome-scale genome assembly of the striped catfish, Pangasianodon hypophthalmus.</title>
        <authorList>
            <person name="Wen M."/>
            <person name="Zahm M."/>
            <person name="Roques C."/>
            <person name="Cabau C."/>
            <person name="Klopp C."/>
            <person name="Donnadieu C."/>
            <person name="Jouanno E."/>
            <person name="Avarre J.-C."/>
            <person name="Campet M."/>
            <person name="Ha T.T.T."/>
            <person name="Dugue R."/>
            <person name="Lampietro C."/>
            <person name="Louis A."/>
            <person name="Herpin A."/>
            <person name="Echchiki A."/>
            <person name="Berthelot C."/>
            <person name="Parey E."/>
            <person name="Roest-Crollius H."/>
            <person name="Braasch I."/>
            <person name="Postlethwait J."/>
            <person name="Bobe J."/>
            <person name="Montfort J."/>
            <person name="Bouchez O."/>
            <person name="Begum T."/>
            <person name="Schartl M."/>
            <person name="Guiguen Y."/>
        </authorList>
    </citation>
    <scope>NUCLEOTIDE SEQUENCE [LARGE SCALE GENOMIC DNA]</scope>
    <source>
        <strain evidence="2 3">Indonesia</strain>
        <tissue evidence="2">Blood</tissue>
    </source>
</reference>
<evidence type="ECO:0000313" key="2">
    <source>
        <dbReference type="EMBL" id="KAB5581701.1"/>
    </source>
</evidence>
<sequence>MNRVKNQNRKKHKKHRNPVCAYVFILLVKKTSLSLTYTTRDELLQGQPEQKSERSHTPGAKQTRAALTERRSAQLPSQQTVSG</sequence>
<dbReference type="AlphaFoldDB" id="A0A5N5PRX1"/>
<dbReference type="Proteomes" id="UP000327468">
    <property type="component" value="Chromosome 3"/>
</dbReference>
<keyword evidence="3" id="KW-1185">Reference proteome</keyword>
<name>A0A5N5PRX1_PANHP</name>
<evidence type="ECO:0000313" key="3">
    <source>
        <dbReference type="Proteomes" id="UP000327468"/>
    </source>
</evidence>
<protein>
    <submittedName>
        <fullName evidence="2">Uncharacterized protein</fullName>
    </submittedName>
</protein>
<accession>A0A5N5PRX1</accession>
<dbReference type="EMBL" id="VFJC01000004">
    <property type="protein sequence ID" value="KAB5581701.1"/>
    <property type="molecule type" value="Genomic_DNA"/>
</dbReference>
<gene>
    <name evidence="2" type="ORF">PHYPO_G00178760</name>
</gene>